<evidence type="ECO:0000313" key="1">
    <source>
        <dbReference type="EMBL" id="KAI8032906.1"/>
    </source>
</evidence>
<comment type="caution">
    <text evidence="1">The sequence shown here is derived from an EMBL/GenBank/DDBJ whole genome shotgun (WGS) entry which is preliminary data.</text>
</comment>
<accession>A0ACC0J6V0</accession>
<dbReference type="EMBL" id="CM045758">
    <property type="protein sequence ID" value="KAI8032906.1"/>
    <property type="molecule type" value="Genomic_DNA"/>
</dbReference>
<name>A0ACC0J6V0_9ERIC</name>
<protein>
    <submittedName>
        <fullName evidence="1">Uncharacterized protein</fullName>
    </submittedName>
</protein>
<sequence>MTITTFTMPATTTSVSQSLRRLISIYNQRTSDSNLGLPRLAFLRWREFVFGLGQTHAKGYGRTLKGMTGLDAKKQTAEVKDVLDLLRGNVAEIKTLKDMVTAISSKMNIPFPVASQVAPDSPLPPPPLPPPICNGGGGNGKGGNGD</sequence>
<evidence type="ECO:0000313" key="2">
    <source>
        <dbReference type="Proteomes" id="UP001060215"/>
    </source>
</evidence>
<keyword evidence="2" id="KW-1185">Reference proteome</keyword>
<reference evidence="1 2" key="1">
    <citation type="journal article" date="2022" name="Plant J.">
        <title>Chromosome-level genome of Camellia lanceoleosa provides a valuable resource for understanding genome evolution and self-incompatibility.</title>
        <authorList>
            <person name="Gong W."/>
            <person name="Xiao S."/>
            <person name="Wang L."/>
            <person name="Liao Z."/>
            <person name="Chang Y."/>
            <person name="Mo W."/>
            <person name="Hu G."/>
            <person name="Li W."/>
            <person name="Zhao G."/>
            <person name="Zhu H."/>
            <person name="Hu X."/>
            <person name="Ji K."/>
            <person name="Xiang X."/>
            <person name="Song Q."/>
            <person name="Yuan D."/>
            <person name="Jin S."/>
            <person name="Zhang L."/>
        </authorList>
    </citation>
    <scope>NUCLEOTIDE SEQUENCE [LARGE SCALE GENOMIC DNA]</scope>
    <source>
        <strain evidence="1">SQ_2022a</strain>
    </source>
</reference>
<dbReference type="Proteomes" id="UP001060215">
    <property type="component" value="Chromosome 1"/>
</dbReference>
<proteinExistence type="predicted"/>
<organism evidence="1 2">
    <name type="scientific">Camellia lanceoleosa</name>
    <dbReference type="NCBI Taxonomy" id="1840588"/>
    <lineage>
        <taxon>Eukaryota</taxon>
        <taxon>Viridiplantae</taxon>
        <taxon>Streptophyta</taxon>
        <taxon>Embryophyta</taxon>
        <taxon>Tracheophyta</taxon>
        <taxon>Spermatophyta</taxon>
        <taxon>Magnoliopsida</taxon>
        <taxon>eudicotyledons</taxon>
        <taxon>Gunneridae</taxon>
        <taxon>Pentapetalae</taxon>
        <taxon>asterids</taxon>
        <taxon>Ericales</taxon>
        <taxon>Theaceae</taxon>
        <taxon>Camellia</taxon>
    </lineage>
</organism>
<gene>
    <name evidence="1" type="ORF">LOK49_LG01G01693</name>
</gene>